<sequence>MQSGDRRPIAARETAPAARIAGWLIRRGASPNGISLAGMAAGIGAGLALAGVAWWPEAARVLWLLAALLVQARLVANLLDGMVAISRGIASPVGELYNEVPDRVSDTAVLLGLGIAADGAAALGLAAALAAMATAYVRVTARSAGAPSDFGGPMAKQHRMAVVTGLALFCAVTPLGWQRIGETHLAVVVLAGITLLSALTAWLRLRRAALRLAA</sequence>
<dbReference type="RefSeq" id="WP_202825187.1">
    <property type="nucleotide sequence ID" value="NZ_JAEUXJ010000003.1"/>
</dbReference>
<gene>
    <name evidence="2" type="ORF">JMJ55_08950</name>
</gene>
<feature type="transmembrane region" description="Helical" evidence="1">
    <location>
        <begin position="109"/>
        <end position="139"/>
    </location>
</feature>
<name>A0ABS1V161_9PROT</name>
<reference evidence="2 3" key="1">
    <citation type="submission" date="2021-01" db="EMBL/GenBank/DDBJ databases">
        <title>Belnapia mucosa sp. nov. and Belnapia arida sp. nov., isolated from the Tabernas Desert (Almeria, Spain).</title>
        <authorList>
            <person name="Molina-Menor E."/>
            <person name="Vidal-Verdu A."/>
            <person name="Calonge A."/>
            <person name="Satari L."/>
            <person name="Pereto Magraner J."/>
            <person name="Porcar Miralles M."/>
        </authorList>
    </citation>
    <scope>NUCLEOTIDE SEQUENCE [LARGE SCALE GENOMIC DNA]</scope>
    <source>
        <strain evidence="2 3">T6</strain>
    </source>
</reference>
<keyword evidence="1" id="KW-0472">Membrane</keyword>
<dbReference type="Gene3D" id="1.20.120.1760">
    <property type="match status" value="1"/>
</dbReference>
<proteinExistence type="predicted"/>
<dbReference type="EMBL" id="JAEUXJ010000003">
    <property type="protein sequence ID" value="MBL6455448.1"/>
    <property type="molecule type" value="Genomic_DNA"/>
</dbReference>
<evidence type="ECO:0000256" key="1">
    <source>
        <dbReference type="SAM" id="Phobius"/>
    </source>
</evidence>
<feature type="transmembrane region" description="Helical" evidence="1">
    <location>
        <begin position="160"/>
        <end position="177"/>
    </location>
</feature>
<protein>
    <submittedName>
        <fullName evidence="2">CDP-alcohol phosphatidyltransferase family protein</fullName>
    </submittedName>
</protein>
<comment type="caution">
    <text evidence="2">The sequence shown here is derived from an EMBL/GenBank/DDBJ whole genome shotgun (WGS) entry which is preliminary data.</text>
</comment>
<feature type="transmembrane region" description="Helical" evidence="1">
    <location>
        <begin position="33"/>
        <end position="55"/>
    </location>
</feature>
<evidence type="ECO:0000313" key="2">
    <source>
        <dbReference type="EMBL" id="MBL6455448.1"/>
    </source>
</evidence>
<evidence type="ECO:0000313" key="3">
    <source>
        <dbReference type="Proteomes" id="UP000606490"/>
    </source>
</evidence>
<accession>A0ABS1V161</accession>
<feature type="transmembrane region" description="Helical" evidence="1">
    <location>
        <begin position="183"/>
        <end position="203"/>
    </location>
</feature>
<keyword evidence="1" id="KW-0812">Transmembrane</keyword>
<dbReference type="InterPro" id="IPR043130">
    <property type="entry name" value="CDP-OH_PTrfase_TM_dom"/>
</dbReference>
<keyword evidence="3" id="KW-1185">Reference proteome</keyword>
<keyword evidence="1" id="KW-1133">Transmembrane helix</keyword>
<organism evidence="2 3">
    <name type="scientific">Belnapia mucosa</name>
    <dbReference type="NCBI Taxonomy" id="2804532"/>
    <lineage>
        <taxon>Bacteria</taxon>
        <taxon>Pseudomonadati</taxon>
        <taxon>Pseudomonadota</taxon>
        <taxon>Alphaproteobacteria</taxon>
        <taxon>Acetobacterales</taxon>
        <taxon>Roseomonadaceae</taxon>
        <taxon>Belnapia</taxon>
    </lineage>
</organism>
<dbReference type="Proteomes" id="UP000606490">
    <property type="component" value="Unassembled WGS sequence"/>
</dbReference>